<feature type="signal peptide" evidence="2">
    <location>
        <begin position="1"/>
        <end position="39"/>
    </location>
</feature>
<evidence type="ECO:0000256" key="1">
    <source>
        <dbReference type="SAM" id="MobiDB-lite"/>
    </source>
</evidence>
<gene>
    <name evidence="3" type="ORF">GCM10010201_02240</name>
</gene>
<protein>
    <recommendedName>
        <fullName evidence="5">Carboxypeptidase regulatory-like domain-containing protein</fullName>
    </recommendedName>
</protein>
<name>A0ABP6A726_9ACTN</name>
<feature type="chain" id="PRO_5045591623" description="Carboxypeptidase regulatory-like domain-containing protein" evidence="2">
    <location>
        <begin position="40"/>
        <end position="491"/>
    </location>
</feature>
<comment type="caution">
    <text evidence="3">The sequence shown here is derived from an EMBL/GenBank/DDBJ whole genome shotgun (WGS) entry which is preliminary data.</text>
</comment>
<dbReference type="Proteomes" id="UP001499978">
    <property type="component" value="Unassembled WGS sequence"/>
</dbReference>
<dbReference type="RefSeq" id="WP_344166845.1">
    <property type="nucleotide sequence ID" value="NZ_BAAARY010000001.1"/>
</dbReference>
<evidence type="ECO:0000313" key="3">
    <source>
        <dbReference type="EMBL" id="GAA2510975.1"/>
    </source>
</evidence>
<organism evidence="3 4">
    <name type="scientific">Pilimelia columellifera subsp. columellifera</name>
    <dbReference type="NCBI Taxonomy" id="706583"/>
    <lineage>
        <taxon>Bacteria</taxon>
        <taxon>Bacillati</taxon>
        <taxon>Actinomycetota</taxon>
        <taxon>Actinomycetes</taxon>
        <taxon>Micromonosporales</taxon>
        <taxon>Micromonosporaceae</taxon>
        <taxon>Pilimelia</taxon>
    </lineage>
</organism>
<evidence type="ECO:0000313" key="4">
    <source>
        <dbReference type="Proteomes" id="UP001499978"/>
    </source>
</evidence>
<dbReference type="EMBL" id="BAAARY010000001">
    <property type="protein sequence ID" value="GAA2510975.1"/>
    <property type="molecule type" value="Genomic_DNA"/>
</dbReference>
<proteinExistence type="predicted"/>
<evidence type="ECO:0000256" key="2">
    <source>
        <dbReference type="SAM" id="SignalP"/>
    </source>
</evidence>
<sequence>MSDFRMLSYREQRRWTSLLTISALILPAAAMVASSPALAAEPLYDQKDKTGAILSLDGAVGQLVQKTRTTDSDPAKTSTSFPVRGALVDESGKPLKGATVQVDLFPGTATMANRSLSGGAVSDIPLAAVVTDSEGRFTLELPALRSIADYTDEDGLVELLFSSVESGHAMFYNARVVLPKDQSERAVMPMADIRTIGGDRPVADLIANRELNQAARQNDPQPDPDDDGEGDIPPPDGSFAEPAEEAGIGKQFLDNVLLRADTSPIPDRLAKDPDPQKLCLESVGIHVWRWDIDSSGTPIPTPIQAVKTMGKLKATYKWDDTRTIETTVGFDLKYKNSQIKGSFTKSTQSGLGGVAELPHKWTGYVRTSVEQRWWFLKCFKPKEVYANVRQLRPYRVLGGAQNFKSSGANKGCAPKIGHPSISPGNSITVSKTATTKVAGGFNMEGGLMLDASQVNTASNVKTFINKSKKDGFVCGSNATIRDAAIVREVSK</sequence>
<evidence type="ECO:0008006" key="5">
    <source>
        <dbReference type="Google" id="ProtNLM"/>
    </source>
</evidence>
<feature type="region of interest" description="Disordered" evidence="1">
    <location>
        <begin position="212"/>
        <end position="242"/>
    </location>
</feature>
<keyword evidence="2" id="KW-0732">Signal</keyword>
<accession>A0ABP6A726</accession>
<reference evidence="4" key="1">
    <citation type="journal article" date="2019" name="Int. J. Syst. Evol. Microbiol.">
        <title>The Global Catalogue of Microorganisms (GCM) 10K type strain sequencing project: providing services to taxonomists for standard genome sequencing and annotation.</title>
        <authorList>
            <consortium name="The Broad Institute Genomics Platform"/>
            <consortium name="The Broad Institute Genome Sequencing Center for Infectious Disease"/>
            <person name="Wu L."/>
            <person name="Ma J."/>
        </authorList>
    </citation>
    <scope>NUCLEOTIDE SEQUENCE [LARGE SCALE GENOMIC DNA]</scope>
    <source>
        <strain evidence="4">JCM 3367</strain>
    </source>
</reference>
<keyword evidence="4" id="KW-1185">Reference proteome</keyword>